<feature type="domain" description="Glycosyl transferase family 1" evidence="1">
    <location>
        <begin position="201"/>
        <end position="363"/>
    </location>
</feature>
<accession>A0A371X3R4</accession>
<dbReference type="AlphaFoldDB" id="A0A371X3R4"/>
<dbReference type="GO" id="GO:0016757">
    <property type="term" value="F:glycosyltransferase activity"/>
    <property type="evidence" value="ECO:0007669"/>
    <property type="project" value="InterPro"/>
</dbReference>
<evidence type="ECO:0000313" key="3">
    <source>
        <dbReference type="Proteomes" id="UP000264310"/>
    </source>
</evidence>
<dbReference type="EMBL" id="QURL01000004">
    <property type="protein sequence ID" value="RFC63654.1"/>
    <property type="molecule type" value="Genomic_DNA"/>
</dbReference>
<dbReference type="Pfam" id="PF00534">
    <property type="entry name" value="Glycos_transf_1"/>
    <property type="match status" value="1"/>
</dbReference>
<dbReference type="CDD" id="cd03801">
    <property type="entry name" value="GT4_PimA-like"/>
    <property type="match status" value="1"/>
</dbReference>
<proteinExistence type="predicted"/>
<keyword evidence="3" id="KW-1185">Reference proteome</keyword>
<evidence type="ECO:0000259" key="1">
    <source>
        <dbReference type="Pfam" id="PF00534"/>
    </source>
</evidence>
<dbReference type="Proteomes" id="UP000264310">
    <property type="component" value="Unassembled WGS sequence"/>
</dbReference>
<keyword evidence="2" id="KW-0808">Transferase</keyword>
<evidence type="ECO:0000313" key="2">
    <source>
        <dbReference type="EMBL" id="RFC63654.1"/>
    </source>
</evidence>
<dbReference type="RefSeq" id="WP_116683384.1">
    <property type="nucleotide sequence ID" value="NZ_QURL01000004.1"/>
</dbReference>
<reference evidence="2 3" key="1">
    <citation type="submission" date="2018-08" db="EMBL/GenBank/DDBJ databases">
        <title>Fulvimarina sp. 85, whole genome shotgun sequence.</title>
        <authorList>
            <person name="Tuo L."/>
        </authorList>
    </citation>
    <scope>NUCLEOTIDE SEQUENCE [LARGE SCALE GENOMIC DNA]</scope>
    <source>
        <strain evidence="2 3">85</strain>
    </source>
</reference>
<organism evidence="2 3">
    <name type="scientific">Fulvimarina endophytica</name>
    <dbReference type="NCBI Taxonomy" id="2293836"/>
    <lineage>
        <taxon>Bacteria</taxon>
        <taxon>Pseudomonadati</taxon>
        <taxon>Pseudomonadota</taxon>
        <taxon>Alphaproteobacteria</taxon>
        <taxon>Hyphomicrobiales</taxon>
        <taxon>Aurantimonadaceae</taxon>
        <taxon>Fulvimarina</taxon>
    </lineage>
</organism>
<dbReference type="SUPFAM" id="SSF53756">
    <property type="entry name" value="UDP-Glycosyltransferase/glycogen phosphorylase"/>
    <property type="match status" value="1"/>
</dbReference>
<dbReference type="InterPro" id="IPR001296">
    <property type="entry name" value="Glyco_trans_1"/>
</dbReference>
<dbReference type="Gene3D" id="3.40.50.2000">
    <property type="entry name" value="Glycogen Phosphorylase B"/>
    <property type="match status" value="1"/>
</dbReference>
<sequence length="430" mass="47785">MTNRIAWLTPWNIQSAIAMFSAHLVAELRRRGHEVTIFRTEAGSGLELENLPYDGEVVALSDVDPHVLRWQFDHVVSNVGNHFPFHGALPRVMDEFPMLAIFHDGLIAHLADPWSRDCLDLPTCPTLLARSVYGGDFGNEEGFWLPLDDMAKQRPMTGWLAGMAAGCFTHSHFWKGELERYCPGGVTVHPLSMPDEEIPPPPPWSDRIVIATVGHVNRNKRVEEVLYALASDSLLAERCEYRLFGHCEESEKQHLTKLAQQLGVRSPTFTGWLTAEELRREMSQVHVISCLRYPVLEAGSASLITAMRSGRPTLVSNHGAYGEVAPEAVMRCTPGNESLDVLRHLSALMENPERADEIGQRAQAYVAEVNSVTSYIDALEPAMENATRAAPRIAMLREMGKVLGGLGVTTQSEDFERIVIPLAQSFNTGR</sequence>
<name>A0A371X3R4_9HYPH</name>
<comment type="caution">
    <text evidence="2">The sequence shown here is derived from an EMBL/GenBank/DDBJ whole genome shotgun (WGS) entry which is preliminary data.</text>
</comment>
<gene>
    <name evidence="2" type="ORF">DYI37_11665</name>
</gene>
<dbReference type="PANTHER" id="PTHR12526:SF636">
    <property type="entry name" value="BLL3647 PROTEIN"/>
    <property type="match status" value="1"/>
</dbReference>
<dbReference type="PANTHER" id="PTHR12526">
    <property type="entry name" value="GLYCOSYLTRANSFERASE"/>
    <property type="match status" value="1"/>
</dbReference>
<protein>
    <submittedName>
        <fullName evidence="2">Glycosyltransferase</fullName>
    </submittedName>
</protein>
<dbReference type="OrthoDB" id="5172124at2"/>